<evidence type="ECO:0008006" key="3">
    <source>
        <dbReference type="Google" id="ProtNLM"/>
    </source>
</evidence>
<dbReference type="OrthoDB" id="4743790at2"/>
<dbReference type="InterPro" id="IPR007710">
    <property type="entry name" value="Nucleoside_deoxyribTrfase"/>
</dbReference>
<gene>
    <name evidence="1" type="ORF">F0Q45_19695</name>
</gene>
<sequence>MMIEYSDTGNMKVFVAAPFKSYLDTHGAFDDDFRRQLEKFYECLGSAGFEYFSAHVNEDWGASPLRPTECVPIDYKELLSSDVVVAVLGNPPSLGVAVELGWASALQKPILIIGTATDASSMFAGLDRVTSARLIDMDLGIDVSGAELGKLVVSHLLLN</sequence>
<organism evidence="1 2">
    <name type="scientific">Mycobacterium simiae</name>
    <name type="common">Mycobacterium habana</name>
    <dbReference type="NCBI Taxonomy" id="1784"/>
    <lineage>
        <taxon>Bacteria</taxon>
        <taxon>Bacillati</taxon>
        <taxon>Actinomycetota</taxon>
        <taxon>Actinomycetes</taxon>
        <taxon>Mycobacteriales</taxon>
        <taxon>Mycobacteriaceae</taxon>
        <taxon>Mycobacterium</taxon>
        <taxon>Mycobacterium simiae complex</taxon>
    </lineage>
</organism>
<dbReference type="Gene3D" id="3.40.50.450">
    <property type="match status" value="1"/>
</dbReference>
<accession>A0A5B1BJN7</accession>
<comment type="caution">
    <text evidence="1">The sequence shown here is derived from an EMBL/GenBank/DDBJ whole genome shotgun (WGS) entry which is preliminary data.</text>
</comment>
<dbReference type="SUPFAM" id="SSF52309">
    <property type="entry name" value="N-(deoxy)ribosyltransferase-like"/>
    <property type="match status" value="1"/>
</dbReference>
<dbReference type="Pfam" id="PF05014">
    <property type="entry name" value="Nuc_deoxyrib_tr"/>
    <property type="match status" value="1"/>
</dbReference>
<proteinExistence type="predicted"/>
<name>A0A5B1BJN7_MYCSI</name>
<protein>
    <recommendedName>
        <fullName evidence="3">Nucleoside 2-deoxyribosyltransferase</fullName>
    </recommendedName>
</protein>
<dbReference type="EMBL" id="VTZN01000145">
    <property type="protein sequence ID" value="KAA1248596.1"/>
    <property type="molecule type" value="Genomic_DNA"/>
</dbReference>
<dbReference type="RefSeq" id="WP_149655540.1">
    <property type="nucleotide sequence ID" value="NZ_VTZN01000145.1"/>
</dbReference>
<dbReference type="AlphaFoldDB" id="A0A5B1BJN7"/>
<evidence type="ECO:0000313" key="2">
    <source>
        <dbReference type="Proteomes" id="UP000324701"/>
    </source>
</evidence>
<evidence type="ECO:0000313" key="1">
    <source>
        <dbReference type="EMBL" id="KAA1248596.1"/>
    </source>
</evidence>
<keyword evidence="2" id="KW-1185">Reference proteome</keyword>
<reference evidence="1 2" key="1">
    <citation type="submission" date="2019-09" db="EMBL/GenBank/DDBJ databases">
        <title>Report of infection by Mycobacterium simiae a patient suffering from pulmonary tuberculosis.</title>
        <authorList>
            <person name="Mohanty P.S."/>
            <person name="Bansal A.K."/>
            <person name="Singh H."/>
            <person name="Sharma S."/>
            <person name="Patil S.A."/>
            <person name="Upadhaya P."/>
            <person name="Singh P.K."/>
            <person name="Kumar D."/>
            <person name="Kumar S."/>
            <person name="Singh R.K."/>
            <person name="Chaudhary B."/>
        </authorList>
    </citation>
    <scope>NUCLEOTIDE SEQUENCE [LARGE SCALE GENOMIC DNA]</scope>
    <source>
        <strain evidence="1 2">JAL-560-SIM</strain>
    </source>
</reference>
<dbReference type="Proteomes" id="UP000324701">
    <property type="component" value="Unassembled WGS sequence"/>
</dbReference>